<dbReference type="GO" id="GO:0006747">
    <property type="term" value="P:FAD biosynthetic process"/>
    <property type="evidence" value="ECO:0007669"/>
    <property type="project" value="UniProtKB-UniRule"/>
</dbReference>
<dbReference type="RefSeq" id="WP_109685265.1">
    <property type="nucleotide sequence ID" value="NZ_QGDN01000001.1"/>
</dbReference>
<dbReference type="GO" id="GO:0005524">
    <property type="term" value="F:ATP binding"/>
    <property type="evidence" value="ECO:0007669"/>
    <property type="project" value="UniProtKB-UniRule"/>
</dbReference>
<evidence type="ECO:0000256" key="1">
    <source>
        <dbReference type="ARBA" id="ARBA00002121"/>
    </source>
</evidence>
<dbReference type="Gene3D" id="2.40.30.30">
    <property type="entry name" value="Riboflavin kinase-like"/>
    <property type="match status" value="1"/>
</dbReference>
<evidence type="ECO:0000259" key="16">
    <source>
        <dbReference type="SMART" id="SM00904"/>
    </source>
</evidence>
<keyword evidence="18" id="KW-1185">Reference proteome</keyword>
<keyword evidence="10 15" id="KW-0274">FAD</keyword>
<evidence type="ECO:0000256" key="10">
    <source>
        <dbReference type="ARBA" id="ARBA00022827"/>
    </source>
</evidence>
<dbReference type="GO" id="GO:0003919">
    <property type="term" value="F:FMN adenylyltransferase activity"/>
    <property type="evidence" value="ECO:0007669"/>
    <property type="project" value="UniProtKB-UniRule"/>
</dbReference>
<comment type="catalytic activity">
    <reaction evidence="14 15">
        <text>FMN + ATP + H(+) = FAD + diphosphate</text>
        <dbReference type="Rhea" id="RHEA:17237"/>
        <dbReference type="ChEBI" id="CHEBI:15378"/>
        <dbReference type="ChEBI" id="CHEBI:30616"/>
        <dbReference type="ChEBI" id="CHEBI:33019"/>
        <dbReference type="ChEBI" id="CHEBI:57692"/>
        <dbReference type="ChEBI" id="CHEBI:58210"/>
        <dbReference type="EC" id="2.7.7.2"/>
    </reaction>
</comment>
<keyword evidence="12" id="KW-0511">Multifunctional enzyme</keyword>
<comment type="pathway">
    <text evidence="2 15">Cofactor biosynthesis; FAD biosynthesis; FAD from FMN: step 1/1.</text>
</comment>
<keyword evidence="4 15" id="KW-0285">Flavoprotein</keyword>
<dbReference type="AlphaFoldDB" id="A0A2Y9C1M1"/>
<dbReference type="Pfam" id="PF01687">
    <property type="entry name" value="Flavokinase"/>
    <property type="match status" value="1"/>
</dbReference>
<dbReference type="InterPro" id="IPR023468">
    <property type="entry name" value="Riboflavin_kinase"/>
</dbReference>
<evidence type="ECO:0000256" key="3">
    <source>
        <dbReference type="ARBA" id="ARBA00005201"/>
    </source>
</evidence>
<evidence type="ECO:0000256" key="6">
    <source>
        <dbReference type="ARBA" id="ARBA00022679"/>
    </source>
</evidence>
<dbReference type="CDD" id="cd02064">
    <property type="entry name" value="FAD_synthetase_N"/>
    <property type="match status" value="1"/>
</dbReference>
<proteinExistence type="inferred from homology"/>
<dbReference type="NCBIfam" id="TIGR00083">
    <property type="entry name" value="ribF"/>
    <property type="match status" value="1"/>
</dbReference>
<dbReference type="SUPFAM" id="SSF82114">
    <property type="entry name" value="Riboflavin kinase-like"/>
    <property type="match status" value="1"/>
</dbReference>
<dbReference type="InterPro" id="IPR023465">
    <property type="entry name" value="Riboflavin_kinase_dom_sf"/>
</dbReference>
<dbReference type="PIRSF" id="PIRSF004491">
    <property type="entry name" value="FAD_Synth"/>
    <property type="match status" value="1"/>
</dbReference>
<dbReference type="EC" id="2.7.7.2" evidence="15"/>
<keyword evidence="7 15" id="KW-0548">Nucleotidyltransferase</keyword>
<dbReference type="GO" id="GO:0009398">
    <property type="term" value="P:FMN biosynthetic process"/>
    <property type="evidence" value="ECO:0007669"/>
    <property type="project" value="UniProtKB-UniRule"/>
</dbReference>
<comment type="function">
    <text evidence="1">Catalyzes the phosphorylation of riboflavin to FMN followed by the adenylation of FMN to FAD.</text>
</comment>
<dbReference type="NCBIfam" id="NF004160">
    <property type="entry name" value="PRK05627.1-3"/>
    <property type="match status" value="1"/>
</dbReference>
<evidence type="ECO:0000256" key="8">
    <source>
        <dbReference type="ARBA" id="ARBA00022741"/>
    </source>
</evidence>
<dbReference type="GO" id="GO:0009231">
    <property type="term" value="P:riboflavin biosynthetic process"/>
    <property type="evidence" value="ECO:0007669"/>
    <property type="project" value="InterPro"/>
</dbReference>
<dbReference type="InterPro" id="IPR015864">
    <property type="entry name" value="FAD_synthase"/>
</dbReference>
<name>A0A2Y9C1M1_9MICO</name>
<evidence type="ECO:0000256" key="13">
    <source>
        <dbReference type="ARBA" id="ARBA00047880"/>
    </source>
</evidence>
<evidence type="ECO:0000256" key="2">
    <source>
        <dbReference type="ARBA" id="ARBA00004726"/>
    </source>
</evidence>
<dbReference type="PANTHER" id="PTHR22749:SF6">
    <property type="entry name" value="RIBOFLAVIN KINASE"/>
    <property type="match status" value="1"/>
</dbReference>
<comment type="similarity">
    <text evidence="15">Belongs to the ribF family.</text>
</comment>
<evidence type="ECO:0000256" key="5">
    <source>
        <dbReference type="ARBA" id="ARBA00022643"/>
    </source>
</evidence>
<comment type="pathway">
    <text evidence="3 15">Cofactor biosynthesis; FMN biosynthesis; FMN from riboflavin (ATP route): step 1/1.</text>
</comment>
<dbReference type="SMART" id="SM00904">
    <property type="entry name" value="Flavokinase"/>
    <property type="match status" value="1"/>
</dbReference>
<accession>A0A2Y9C1M1</accession>
<reference evidence="18" key="1">
    <citation type="submission" date="2016-10" db="EMBL/GenBank/DDBJ databases">
        <authorList>
            <person name="Varghese N."/>
            <person name="Submissions S."/>
        </authorList>
    </citation>
    <scope>NUCLEOTIDE SEQUENCE [LARGE SCALE GENOMIC DNA]</scope>
    <source>
        <strain evidence="18">DSM 22951</strain>
    </source>
</reference>
<keyword evidence="8 15" id="KW-0547">Nucleotide-binding</keyword>
<dbReference type="InterPro" id="IPR014729">
    <property type="entry name" value="Rossmann-like_a/b/a_fold"/>
</dbReference>
<evidence type="ECO:0000256" key="14">
    <source>
        <dbReference type="ARBA" id="ARBA00049494"/>
    </source>
</evidence>
<sequence>MLRLTALDMVPADLQASVVTIGNFDGVHRGHRALLTTLVQRARAEHLTSVAVTFEPHPLAVLHPDRAPKALIGLEDRLDLLEELGVDITLVLPFTLELAAQTPREFVEEVFVDALHARLVMVGRDMRFGVRNSGDVHTLAELGQEFGYDVAIVDDVGTDRRYSSTDTRARMTQGDVAGAAEILGRTPEVHGVVVRGLQRGRELGYPTANLAADATGMVPEDGVYAGWLVRDNLPDSDPDHRMPAAISVGTNPTFDDVHRRTVEAYVLDRDDLDLYGESVRVQFVQRVRGNTKFTTIEALIEQIGHDVDQIRDLLG</sequence>
<dbReference type="PANTHER" id="PTHR22749">
    <property type="entry name" value="RIBOFLAVIN KINASE/FMN ADENYLYLTRANSFERASE"/>
    <property type="match status" value="1"/>
</dbReference>
<keyword evidence="5 15" id="KW-0288">FMN</keyword>
<evidence type="ECO:0000313" key="17">
    <source>
        <dbReference type="EMBL" id="SSA34573.1"/>
    </source>
</evidence>
<keyword evidence="11 15" id="KW-0067">ATP-binding</keyword>
<dbReference type="OrthoDB" id="9803667at2"/>
<dbReference type="Gene3D" id="3.40.50.620">
    <property type="entry name" value="HUPs"/>
    <property type="match status" value="1"/>
</dbReference>
<dbReference type="FunFam" id="2.40.30.30:FF:000003">
    <property type="entry name" value="Riboflavin biosynthesis protein"/>
    <property type="match status" value="1"/>
</dbReference>
<dbReference type="UniPathway" id="UPA00276">
    <property type="reaction ID" value="UER00406"/>
</dbReference>
<evidence type="ECO:0000256" key="7">
    <source>
        <dbReference type="ARBA" id="ARBA00022695"/>
    </source>
</evidence>
<evidence type="ECO:0000256" key="4">
    <source>
        <dbReference type="ARBA" id="ARBA00022630"/>
    </source>
</evidence>
<dbReference type="FunFam" id="3.40.50.620:FF:000021">
    <property type="entry name" value="Riboflavin biosynthesis protein"/>
    <property type="match status" value="1"/>
</dbReference>
<evidence type="ECO:0000256" key="11">
    <source>
        <dbReference type="ARBA" id="ARBA00022840"/>
    </source>
</evidence>
<evidence type="ECO:0000256" key="9">
    <source>
        <dbReference type="ARBA" id="ARBA00022777"/>
    </source>
</evidence>
<dbReference type="EMBL" id="UESZ01000001">
    <property type="protein sequence ID" value="SSA34573.1"/>
    <property type="molecule type" value="Genomic_DNA"/>
</dbReference>
<evidence type="ECO:0000313" key="18">
    <source>
        <dbReference type="Proteomes" id="UP000250028"/>
    </source>
</evidence>
<dbReference type="InterPro" id="IPR015865">
    <property type="entry name" value="Riboflavin_kinase_bac/euk"/>
</dbReference>
<keyword evidence="9 15" id="KW-0418">Kinase</keyword>
<dbReference type="EC" id="2.7.1.26" evidence="15"/>
<keyword evidence="6 15" id="KW-0808">Transferase</keyword>
<dbReference type="Proteomes" id="UP000250028">
    <property type="component" value="Unassembled WGS sequence"/>
</dbReference>
<dbReference type="Pfam" id="PF06574">
    <property type="entry name" value="FAD_syn"/>
    <property type="match status" value="1"/>
</dbReference>
<dbReference type="SUPFAM" id="SSF52374">
    <property type="entry name" value="Nucleotidylyl transferase"/>
    <property type="match status" value="1"/>
</dbReference>
<comment type="catalytic activity">
    <reaction evidence="13 15">
        <text>riboflavin + ATP = FMN + ADP + H(+)</text>
        <dbReference type="Rhea" id="RHEA:14357"/>
        <dbReference type="ChEBI" id="CHEBI:15378"/>
        <dbReference type="ChEBI" id="CHEBI:30616"/>
        <dbReference type="ChEBI" id="CHEBI:57986"/>
        <dbReference type="ChEBI" id="CHEBI:58210"/>
        <dbReference type="ChEBI" id="CHEBI:456216"/>
        <dbReference type="EC" id="2.7.1.26"/>
    </reaction>
</comment>
<feature type="domain" description="Riboflavin kinase" evidence="16">
    <location>
        <begin position="182"/>
        <end position="315"/>
    </location>
</feature>
<gene>
    <name evidence="17" type="ORF">SAMN04489750_1898</name>
</gene>
<dbReference type="UniPathway" id="UPA00277">
    <property type="reaction ID" value="UER00407"/>
</dbReference>
<organism evidence="17 18">
    <name type="scientific">Branchiibius hedensis</name>
    <dbReference type="NCBI Taxonomy" id="672460"/>
    <lineage>
        <taxon>Bacteria</taxon>
        <taxon>Bacillati</taxon>
        <taxon>Actinomycetota</taxon>
        <taxon>Actinomycetes</taxon>
        <taxon>Micrococcales</taxon>
        <taxon>Dermacoccaceae</taxon>
        <taxon>Branchiibius</taxon>
    </lineage>
</organism>
<evidence type="ECO:0000256" key="15">
    <source>
        <dbReference type="PIRNR" id="PIRNR004491"/>
    </source>
</evidence>
<evidence type="ECO:0000256" key="12">
    <source>
        <dbReference type="ARBA" id="ARBA00023268"/>
    </source>
</evidence>
<protein>
    <recommendedName>
        <fullName evidence="15">Riboflavin biosynthesis protein</fullName>
    </recommendedName>
    <domain>
        <recommendedName>
            <fullName evidence="15">Riboflavin kinase</fullName>
            <ecNumber evidence="15">2.7.1.26</ecNumber>
        </recommendedName>
        <alternativeName>
            <fullName evidence="15">Flavokinase</fullName>
        </alternativeName>
    </domain>
    <domain>
        <recommendedName>
            <fullName evidence="15">FMN adenylyltransferase</fullName>
            <ecNumber evidence="15">2.7.7.2</ecNumber>
        </recommendedName>
        <alternativeName>
            <fullName evidence="15">FAD pyrophosphorylase</fullName>
        </alternativeName>
        <alternativeName>
            <fullName evidence="15">FAD synthase</fullName>
        </alternativeName>
    </domain>
</protein>
<dbReference type="GO" id="GO:0008531">
    <property type="term" value="F:riboflavin kinase activity"/>
    <property type="evidence" value="ECO:0007669"/>
    <property type="project" value="UniProtKB-UniRule"/>
</dbReference>
<dbReference type="InterPro" id="IPR002606">
    <property type="entry name" value="Riboflavin_kinase_bac"/>
</dbReference>